<dbReference type="Pfam" id="PF00144">
    <property type="entry name" value="Beta-lactamase"/>
    <property type="match status" value="1"/>
</dbReference>
<proteinExistence type="predicted"/>
<feature type="domain" description="Beta-lactamase-related" evidence="2">
    <location>
        <begin position="46"/>
        <end position="413"/>
    </location>
</feature>
<dbReference type="GO" id="GO:0016787">
    <property type="term" value="F:hydrolase activity"/>
    <property type="evidence" value="ECO:0007669"/>
    <property type="project" value="UniProtKB-KW"/>
</dbReference>
<dbReference type="Gene3D" id="3.40.710.10">
    <property type="entry name" value="DD-peptidase/beta-lactamase superfamily"/>
    <property type="match status" value="1"/>
</dbReference>
<protein>
    <submittedName>
        <fullName evidence="3">Serine hydrolase domain-containing protein</fullName>
    </submittedName>
</protein>
<sequence>MLHKPALTLALCLSISLSFAQKPAKSVLQEAKPGKSGISAERLQRLDRVLQEYVDKNYIPGAVALIARDGKIVYYKSVGYSDAEAKNKLDRDDIFRIASQTKAITSVGVMMLFEEGKFLLDDPISKYLPAFRDMKVLDTFNKEDTTFTSVPAKRQITIRDLLTHTSGISYPGIGGAEAVAIYAKHAIPSGIGTPHDKLSDAMAALAKVPLVHQPGERFTYGLNTDVLGHLIEVVSGQPLDQFLRARIFDPLGMNDTWFYLPDEKENRLVKLYTEGDNKTLKPTAAQGRLSPDFPKEEGSYYSGGAGLSSTIYDYAVFLQMLLNKGTYNGKRLLSPATVQLMTTNQIGELNMGDNKFGLGFGIATAKGAAQLPVSVGTYDWGGIFGTTYWVDPKEGIVALLYTNKFPNSYGDLSDKFRVLVYQAIMESQLSSK</sequence>
<organism evidence="3 4">
    <name type="scientific">Pontibacter saemangeumensis</name>
    <dbReference type="NCBI Taxonomy" id="1084525"/>
    <lineage>
        <taxon>Bacteria</taxon>
        <taxon>Pseudomonadati</taxon>
        <taxon>Bacteroidota</taxon>
        <taxon>Cytophagia</taxon>
        <taxon>Cytophagales</taxon>
        <taxon>Hymenobacteraceae</taxon>
        <taxon>Pontibacter</taxon>
    </lineage>
</organism>
<dbReference type="EMBL" id="BAABHC010000006">
    <property type="protein sequence ID" value="GAA4430141.1"/>
    <property type="molecule type" value="Genomic_DNA"/>
</dbReference>
<evidence type="ECO:0000259" key="2">
    <source>
        <dbReference type="Pfam" id="PF00144"/>
    </source>
</evidence>
<dbReference type="SUPFAM" id="SSF56601">
    <property type="entry name" value="beta-lactamase/transpeptidase-like"/>
    <property type="match status" value="1"/>
</dbReference>
<comment type="caution">
    <text evidence="3">The sequence shown here is derived from an EMBL/GenBank/DDBJ whole genome shotgun (WGS) entry which is preliminary data.</text>
</comment>
<name>A0ABP8LJW5_9BACT</name>
<dbReference type="InterPro" id="IPR050789">
    <property type="entry name" value="Diverse_Enzym_Activities"/>
</dbReference>
<dbReference type="RefSeq" id="WP_345158220.1">
    <property type="nucleotide sequence ID" value="NZ_BAABHC010000006.1"/>
</dbReference>
<evidence type="ECO:0000256" key="1">
    <source>
        <dbReference type="SAM" id="SignalP"/>
    </source>
</evidence>
<keyword evidence="1" id="KW-0732">Signal</keyword>
<dbReference type="PANTHER" id="PTHR43283:SF3">
    <property type="entry name" value="BETA-LACTAMASE FAMILY PROTEIN (AFU_ORTHOLOGUE AFUA_5G07500)"/>
    <property type="match status" value="1"/>
</dbReference>
<dbReference type="InterPro" id="IPR012338">
    <property type="entry name" value="Beta-lactam/transpept-like"/>
</dbReference>
<gene>
    <name evidence="3" type="ORF">GCM10023188_16430</name>
</gene>
<feature type="chain" id="PRO_5046146246" evidence="1">
    <location>
        <begin position="21"/>
        <end position="432"/>
    </location>
</feature>
<feature type="signal peptide" evidence="1">
    <location>
        <begin position="1"/>
        <end position="20"/>
    </location>
</feature>
<evidence type="ECO:0000313" key="3">
    <source>
        <dbReference type="EMBL" id="GAA4430141.1"/>
    </source>
</evidence>
<keyword evidence="3" id="KW-0378">Hydrolase</keyword>
<dbReference type="InterPro" id="IPR001466">
    <property type="entry name" value="Beta-lactam-related"/>
</dbReference>
<reference evidence="4" key="1">
    <citation type="journal article" date="2019" name="Int. J. Syst. Evol. Microbiol.">
        <title>The Global Catalogue of Microorganisms (GCM) 10K type strain sequencing project: providing services to taxonomists for standard genome sequencing and annotation.</title>
        <authorList>
            <consortium name="The Broad Institute Genomics Platform"/>
            <consortium name="The Broad Institute Genome Sequencing Center for Infectious Disease"/>
            <person name="Wu L."/>
            <person name="Ma J."/>
        </authorList>
    </citation>
    <scope>NUCLEOTIDE SEQUENCE [LARGE SCALE GENOMIC DNA]</scope>
    <source>
        <strain evidence="4">JCM 17926</strain>
    </source>
</reference>
<evidence type="ECO:0000313" key="4">
    <source>
        <dbReference type="Proteomes" id="UP001500552"/>
    </source>
</evidence>
<accession>A0ABP8LJW5</accession>
<dbReference type="PANTHER" id="PTHR43283">
    <property type="entry name" value="BETA-LACTAMASE-RELATED"/>
    <property type="match status" value="1"/>
</dbReference>
<dbReference type="Proteomes" id="UP001500552">
    <property type="component" value="Unassembled WGS sequence"/>
</dbReference>
<keyword evidence="4" id="KW-1185">Reference proteome</keyword>